<evidence type="ECO:0000256" key="3">
    <source>
        <dbReference type="PROSITE-ProRule" id="PRU01278"/>
    </source>
</evidence>
<comment type="caution">
    <text evidence="5">The sequence shown here is derived from an EMBL/GenBank/DDBJ whole genome shotgun (WGS) entry which is preliminary data.</text>
</comment>
<organism evidence="5 6">
    <name type="scientific">Eiseniibacteriota bacterium</name>
    <dbReference type="NCBI Taxonomy" id="2212470"/>
    <lineage>
        <taxon>Bacteria</taxon>
        <taxon>Candidatus Eiseniibacteriota</taxon>
    </lineage>
</organism>
<dbReference type="AlphaFoldDB" id="A0A956SG58"/>
<dbReference type="InterPro" id="IPR044872">
    <property type="entry name" value="CcmK/CsoS1_BMC"/>
</dbReference>
<sequence>MSPPEFREVRPREALAVLELPEIHPGLFVLDAMVKEAPIEVLSATPIPPGRFLIVVTGAVGEVESAYHRGATLAERGGGNVPGNVTGDVMGRATGHITGQAAGRVTVHDRLFLADVAPAVLAALRPDRKEREIDALGIFETASVASCLDASDRLVKGADVRLEQLHLARGIAGRSFGVVTGRQDMVEAALELAEERGEHHARWVGSSLIARPDPSIARRVLGEPWGFFEGQEIL</sequence>
<name>A0A956SG58_UNCEI</name>
<protein>
    <submittedName>
        <fullName evidence="5">BMC domain-containing protein</fullName>
    </submittedName>
</protein>
<accession>A0A956SG58</accession>
<dbReference type="InterPro" id="IPR037233">
    <property type="entry name" value="CcmK-like_sf"/>
</dbReference>
<dbReference type="InterPro" id="IPR000249">
    <property type="entry name" value="BMC_dom"/>
</dbReference>
<dbReference type="PANTHER" id="PTHR33941">
    <property type="entry name" value="PROPANEDIOL UTILIZATION PROTEIN PDUA"/>
    <property type="match status" value="1"/>
</dbReference>
<dbReference type="Gene3D" id="3.30.70.1710">
    <property type="match status" value="2"/>
</dbReference>
<proteinExistence type="inferred from homology"/>
<reference evidence="5" key="2">
    <citation type="journal article" date="2021" name="Microbiome">
        <title>Successional dynamics and alternative stable states in a saline activated sludge microbial community over 9 years.</title>
        <authorList>
            <person name="Wang Y."/>
            <person name="Ye J."/>
            <person name="Ju F."/>
            <person name="Liu L."/>
            <person name="Boyd J.A."/>
            <person name="Deng Y."/>
            <person name="Parks D.H."/>
            <person name="Jiang X."/>
            <person name="Yin X."/>
            <person name="Woodcroft B.J."/>
            <person name="Tyson G.W."/>
            <person name="Hugenholtz P."/>
            <person name="Polz M.F."/>
            <person name="Zhang T."/>
        </authorList>
    </citation>
    <scope>NUCLEOTIDE SEQUENCE</scope>
    <source>
        <strain evidence="5">HKST-UBA02</strain>
    </source>
</reference>
<evidence type="ECO:0000256" key="1">
    <source>
        <dbReference type="ARBA" id="ARBA00024322"/>
    </source>
</evidence>
<dbReference type="CDD" id="cd07054">
    <property type="entry name" value="BMC_PduT_repeat2"/>
    <property type="match status" value="1"/>
</dbReference>
<evidence type="ECO:0000259" key="4">
    <source>
        <dbReference type="PROSITE" id="PS51930"/>
    </source>
</evidence>
<dbReference type="InterPro" id="IPR050575">
    <property type="entry name" value="BMC_shell"/>
</dbReference>
<dbReference type="GO" id="GO:0031469">
    <property type="term" value="C:bacterial microcompartment"/>
    <property type="evidence" value="ECO:0007669"/>
    <property type="project" value="UniProtKB-SubCell"/>
</dbReference>
<reference evidence="5" key="1">
    <citation type="submission" date="2020-04" db="EMBL/GenBank/DDBJ databases">
        <authorList>
            <person name="Zhang T."/>
        </authorList>
    </citation>
    <scope>NUCLEOTIDE SEQUENCE</scope>
    <source>
        <strain evidence="5">HKST-UBA02</strain>
    </source>
</reference>
<dbReference type="SMART" id="SM00877">
    <property type="entry name" value="BMC"/>
    <property type="match status" value="2"/>
</dbReference>
<comment type="similarity">
    <text evidence="3">Belongs to the bacterial microcompartments protein family.</text>
</comment>
<feature type="domain" description="BMC" evidence="4">
    <location>
        <begin position="135"/>
        <end position="221"/>
    </location>
</feature>
<evidence type="ECO:0000313" key="5">
    <source>
        <dbReference type="EMBL" id="MCA9759021.1"/>
    </source>
</evidence>
<gene>
    <name evidence="5" type="ORF">KDA27_24730</name>
</gene>
<dbReference type="Proteomes" id="UP000739538">
    <property type="component" value="Unassembled WGS sequence"/>
</dbReference>
<dbReference type="EMBL" id="JAGQHS010000249">
    <property type="protein sequence ID" value="MCA9759021.1"/>
    <property type="molecule type" value="Genomic_DNA"/>
</dbReference>
<evidence type="ECO:0000256" key="2">
    <source>
        <dbReference type="ARBA" id="ARBA00024446"/>
    </source>
</evidence>
<keyword evidence="2" id="KW-1283">Bacterial microcompartment</keyword>
<dbReference type="PROSITE" id="PS51930">
    <property type="entry name" value="BMC_2"/>
    <property type="match status" value="1"/>
</dbReference>
<dbReference type="Pfam" id="PF00936">
    <property type="entry name" value="BMC"/>
    <property type="match status" value="2"/>
</dbReference>
<evidence type="ECO:0000313" key="6">
    <source>
        <dbReference type="Proteomes" id="UP000739538"/>
    </source>
</evidence>
<dbReference type="SUPFAM" id="SSF143414">
    <property type="entry name" value="CcmK-like"/>
    <property type="match status" value="2"/>
</dbReference>
<comment type="subcellular location">
    <subcellularLocation>
        <location evidence="1">Bacterial microcompartment</location>
    </subcellularLocation>
</comment>
<dbReference type="PANTHER" id="PTHR33941:SF11">
    <property type="entry name" value="BACTERIAL MICROCOMPARTMENT SHELL PROTEIN PDUJ"/>
    <property type="match status" value="1"/>
</dbReference>